<dbReference type="Gene3D" id="1.10.510.10">
    <property type="entry name" value="Transferase(Phosphotransferase) domain 1"/>
    <property type="match status" value="1"/>
</dbReference>
<dbReference type="InterPro" id="IPR001245">
    <property type="entry name" value="Ser-Thr/Tyr_kinase_cat_dom"/>
</dbReference>
<dbReference type="PROSITE" id="PS50850">
    <property type="entry name" value="MFS"/>
    <property type="match status" value="1"/>
</dbReference>
<dbReference type="PANTHER" id="PTHR24064">
    <property type="entry name" value="SOLUTE CARRIER FAMILY 22 MEMBER"/>
    <property type="match status" value="1"/>
</dbReference>
<dbReference type="PROSITE" id="PS00216">
    <property type="entry name" value="SUGAR_TRANSPORT_1"/>
    <property type="match status" value="1"/>
</dbReference>
<evidence type="ECO:0000259" key="7">
    <source>
        <dbReference type="PROSITE" id="PS50850"/>
    </source>
</evidence>
<reference evidence="8" key="1">
    <citation type="submission" date="2020-11" db="EMBL/GenBank/DDBJ databases">
        <authorList>
            <person name="Tran Van P."/>
        </authorList>
    </citation>
    <scope>NUCLEOTIDE SEQUENCE</scope>
</reference>
<evidence type="ECO:0000313" key="8">
    <source>
        <dbReference type="EMBL" id="CAD7640178.1"/>
    </source>
</evidence>
<gene>
    <name evidence="8" type="ORF">ONB1V03_LOCUS2425</name>
</gene>
<dbReference type="InterPro" id="IPR005829">
    <property type="entry name" value="Sugar_transporter_CS"/>
</dbReference>
<keyword evidence="3 5" id="KW-1133">Transmembrane helix</keyword>
<evidence type="ECO:0008006" key="10">
    <source>
        <dbReference type="Google" id="ProtNLM"/>
    </source>
</evidence>
<dbReference type="EMBL" id="OC915376">
    <property type="protein sequence ID" value="CAD7640178.1"/>
    <property type="molecule type" value="Genomic_DNA"/>
</dbReference>
<dbReference type="Pfam" id="PF07714">
    <property type="entry name" value="PK_Tyr_Ser-Thr"/>
    <property type="match status" value="1"/>
</dbReference>
<dbReference type="GO" id="GO:0016020">
    <property type="term" value="C:membrane"/>
    <property type="evidence" value="ECO:0007669"/>
    <property type="project" value="UniProtKB-SubCell"/>
</dbReference>
<sequence>MSEKLTNETPDVDSELTRTSVDTGAGLYSLSDEQKQLDIQWMCENGFIIEWDDSLSLGFGSTADAVYRGTYGQQITKLADRYHQHIRNVDPGDLFAAKYCQPRGRMYKMKAFEYEKDLMKCVSHRNVLGLRMAINLGQKQTIERFTGVGTETTKFDTYSRMFLIMDYADHGSLCEFLLKKDPPQTDMCNGPVLHSLLADLCYGLQYLHSVNIFHGDIDISLSTVLTTLHTKYSDNASDVCDTDCNHWKFDESYGTTIIQEFQLVCDKSWLPSLSQSIYQSGYAVNGLILGYLSDRFGRRPVLWLAIILEICGGLSVIFSGSMTQYIISRFFLGLGDSGRGTQNTANVQKHRTILDLLSHRLMRNYTLIFWFSFAVNAFIYHGISLNVQQIG</sequence>
<feature type="domain" description="Major facilitator superfamily (MFS) profile" evidence="7">
    <location>
        <begin position="204"/>
        <end position="391"/>
    </location>
</feature>
<feature type="non-terminal residue" evidence="8">
    <location>
        <position position="391"/>
    </location>
</feature>
<evidence type="ECO:0000256" key="2">
    <source>
        <dbReference type="ARBA" id="ARBA00022692"/>
    </source>
</evidence>
<dbReference type="OrthoDB" id="6489069at2759"/>
<dbReference type="Gene3D" id="1.20.1250.20">
    <property type="entry name" value="MFS general substrate transporter like domains"/>
    <property type="match status" value="1"/>
</dbReference>
<comment type="subcellular location">
    <subcellularLocation>
        <location evidence="1">Membrane</location>
        <topology evidence="1">Multi-pass membrane protein</topology>
    </subcellularLocation>
</comment>
<proteinExistence type="predicted"/>
<dbReference type="EMBL" id="CAJPVJ010000551">
    <property type="protein sequence ID" value="CAG2162837.1"/>
    <property type="molecule type" value="Genomic_DNA"/>
</dbReference>
<evidence type="ECO:0000259" key="6">
    <source>
        <dbReference type="PROSITE" id="PS50011"/>
    </source>
</evidence>
<dbReference type="InterPro" id="IPR036259">
    <property type="entry name" value="MFS_trans_sf"/>
</dbReference>
<dbReference type="SUPFAM" id="SSF56112">
    <property type="entry name" value="Protein kinase-like (PK-like)"/>
    <property type="match status" value="1"/>
</dbReference>
<dbReference type="InterPro" id="IPR011701">
    <property type="entry name" value="MFS"/>
</dbReference>
<dbReference type="GO" id="GO:0022857">
    <property type="term" value="F:transmembrane transporter activity"/>
    <property type="evidence" value="ECO:0007669"/>
    <property type="project" value="InterPro"/>
</dbReference>
<dbReference type="GO" id="GO:0005524">
    <property type="term" value="F:ATP binding"/>
    <property type="evidence" value="ECO:0007669"/>
    <property type="project" value="InterPro"/>
</dbReference>
<dbReference type="InterPro" id="IPR000719">
    <property type="entry name" value="Prot_kinase_dom"/>
</dbReference>
<evidence type="ECO:0000256" key="1">
    <source>
        <dbReference type="ARBA" id="ARBA00004141"/>
    </source>
</evidence>
<dbReference type="Proteomes" id="UP000728032">
    <property type="component" value="Unassembled WGS sequence"/>
</dbReference>
<protein>
    <recommendedName>
        <fullName evidence="10">Protein kinase domain-containing protein</fullName>
    </recommendedName>
</protein>
<dbReference type="PROSITE" id="PS50011">
    <property type="entry name" value="PROTEIN_KINASE_DOM"/>
    <property type="match status" value="1"/>
</dbReference>
<evidence type="ECO:0000256" key="5">
    <source>
        <dbReference type="SAM" id="Phobius"/>
    </source>
</evidence>
<organism evidence="8">
    <name type="scientific">Oppiella nova</name>
    <dbReference type="NCBI Taxonomy" id="334625"/>
    <lineage>
        <taxon>Eukaryota</taxon>
        <taxon>Metazoa</taxon>
        <taxon>Ecdysozoa</taxon>
        <taxon>Arthropoda</taxon>
        <taxon>Chelicerata</taxon>
        <taxon>Arachnida</taxon>
        <taxon>Acari</taxon>
        <taxon>Acariformes</taxon>
        <taxon>Sarcoptiformes</taxon>
        <taxon>Oribatida</taxon>
        <taxon>Brachypylina</taxon>
        <taxon>Oppioidea</taxon>
        <taxon>Oppiidae</taxon>
        <taxon>Oppiella</taxon>
    </lineage>
</organism>
<evidence type="ECO:0000313" key="9">
    <source>
        <dbReference type="Proteomes" id="UP000728032"/>
    </source>
</evidence>
<dbReference type="AlphaFoldDB" id="A0A7R9LEG5"/>
<dbReference type="InterPro" id="IPR011009">
    <property type="entry name" value="Kinase-like_dom_sf"/>
</dbReference>
<dbReference type="SUPFAM" id="SSF103473">
    <property type="entry name" value="MFS general substrate transporter"/>
    <property type="match status" value="1"/>
</dbReference>
<evidence type="ECO:0000256" key="4">
    <source>
        <dbReference type="ARBA" id="ARBA00023136"/>
    </source>
</evidence>
<accession>A0A7R9LEG5</accession>
<dbReference type="GO" id="GO:0004672">
    <property type="term" value="F:protein kinase activity"/>
    <property type="evidence" value="ECO:0007669"/>
    <property type="project" value="InterPro"/>
</dbReference>
<dbReference type="InterPro" id="IPR020846">
    <property type="entry name" value="MFS_dom"/>
</dbReference>
<dbReference type="Pfam" id="PF07690">
    <property type="entry name" value="MFS_1"/>
    <property type="match status" value="1"/>
</dbReference>
<keyword evidence="4 5" id="KW-0472">Membrane</keyword>
<evidence type="ECO:0000256" key="3">
    <source>
        <dbReference type="ARBA" id="ARBA00022989"/>
    </source>
</evidence>
<feature type="transmembrane region" description="Helical" evidence="5">
    <location>
        <begin position="301"/>
        <end position="327"/>
    </location>
</feature>
<keyword evidence="9" id="KW-1185">Reference proteome</keyword>
<feature type="domain" description="Protein kinase" evidence="6">
    <location>
        <begin position="60"/>
        <end position="391"/>
    </location>
</feature>
<feature type="transmembrane region" description="Helical" evidence="5">
    <location>
        <begin position="367"/>
        <end position="387"/>
    </location>
</feature>
<name>A0A7R9LEG5_9ACAR</name>
<keyword evidence="2 5" id="KW-0812">Transmembrane</keyword>